<keyword evidence="4 8" id="KW-0853">WD repeat</keyword>
<protein>
    <recommendedName>
        <fullName evidence="11">Nucleoporin SEH1</fullName>
    </recommendedName>
</protein>
<keyword evidence="5" id="KW-0677">Repeat</keyword>
<evidence type="ECO:0000313" key="9">
    <source>
        <dbReference type="EMBL" id="KAF8821856.1"/>
    </source>
</evidence>
<dbReference type="Gene3D" id="2.130.10.10">
    <property type="entry name" value="YVTN repeat-like/Quinoprotein amine dehydrogenase"/>
    <property type="match status" value="1"/>
</dbReference>
<dbReference type="Pfam" id="PF00400">
    <property type="entry name" value="WD40"/>
    <property type="match status" value="2"/>
</dbReference>
<comment type="caution">
    <text evidence="9">The sequence shown here is derived from an EMBL/GenBank/DDBJ whole genome shotgun (WGS) entry which is preliminary data.</text>
</comment>
<evidence type="ECO:0000256" key="3">
    <source>
        <dbReference type="ARBA" id="ARBA00022448"/>
    </source>
</evidence>
<evidence type="ECO:0000313" key="10">
    <source>
        <dbReference type="Proteomes" id="UP000823046"/>
    </source>
</evidence>
<evidence type="ECO:0008006" key="11">
    <source>
        <dbReference type="Google" id="ProtNLM"/>
    </source>
</evidence>
<evidence type="ECO:0000256" key="2">
    <source>
        <dbReference type="ARBA" id="ARBA00010102"/>
    </source>
</evidence>
<evidence type="ECO:0000256" key="8">
    <source>
        <dbReference type="PROSITE-ProRule" id="PRU00221"/>
    </source>
</evidence>
<keyword evidence="7" id="KW-0539">Nucleus</keyword>
<evidence type="ECO:0000256" key="1">
    <source>
        <dbReference type="ARBA" id="ARBA00004259"/>
    </source>
</evidence>
<proteinExistence type="inferred from homology"/>
<reference evidence="9 10" key="1">
    <citation type="journal article" date="2020" name="bioRxiv">
        <title>Metabolic contributions of an alphaproteobacterial endosymbiont in the apicomplexan Cardiosporidium cionae.</title>
        <authorList>
            <person name="Hunter E.S."/>
            <person name="Paight C.J."/>
            <person name="Lane C.E."/>
        </authorList>
    </citation>
    <scope>NUCLEOTIDE SEQUENCE [LARGE SCALE GENOMIC DNA]</scope>
    <source>
        <strain evidence="9">ESH_2018</strain>
    </source>
</reference>
<dbReference type="PANTHER" id="PTHR11024:SF3">
    <property type="entry name" value="NUCLEOPORIN SEH1"/>
    <property type="match status" value="1"/>
</dbReference>
<keyword evidence="3" id="KW-0813">Transport</keyword>
<dbReference type="SMART" id="SM00320">
    <property type="entry name" value="WD40"/>
    <property type="match status" value="4"/>
</dbReference>
<name>A0ABQ7JCU0_9APIC</name>
<gene>
    <name evidence="9" type="ORF">IE077_001456</name>
</gene>
<dbReference type="EMBL" id="JADAQX010000117">
    <property type="protein sequence ID" value="KAF8821856.1"/>
    <property type="molecule type" value="Genomic_DNA"/>
</dbReference>
<evidence type="ECO:0000256" key="6">
    <source>
        <dbReference type="ARBA" id="ARBA00022927"/>
    </source>
</evidence>
<comment type="similarity">
    <text evidence="2">Belongs to the WD repeat SEC13 family.</text>
</comment>
<comment type="subcellular location">
    <subcellularLocation>
        <location evidence="1">Nucleus envelope</location>
    </subcellularLocation>
</comment>
<dbReference type="InterPro" id="IPR015943">
    <property type="entry name" value="WD40/YVTN_repeat-like_dom_sf"/>
</dbReference>
<evidence type="ECO:0000256" key="7">
    <source>
        <dbReference type="ARBA" id="ARBA00023242"/>
    </source>
</evidence>
<dbReference type="SUPFAM" id="SSF50978">
    <property type="entry name" value="WD40 repeat-like"/>
    <property type="match status" value="1"/>
</dbReference>
<accession>A0ABQ7JCU0</accession>
<dbReference type="PROSITE" id="PS50082">
    <property type="entry name" value="WD_REPEATS_2"/>
    <property type="match status" value="1"/>
</dbReference>
<sequence>MKEVKFPPNYMPMYIHDISYNCTGSRVAVSSASQIYIFSRSSSEKQDLAAELTFPELPEKHMTIPSPTTTKYSTVAVGLDSSDGEFNTPGQPKYASVSHLKSFLDEESAFIKQSSHEQYLEGKHASVEESSGEWKLNCILEGKHTEPVWRVDWAPSEYGNILASCSEDRAVIIWMESVKDLKLQWFIAATFKDARCPVSDLQFAPPHFGIRLAVCDEEGSVRIFRIPKKDCHHPALEEQFYSSSREEGGCAAVSWNTSREDMMTLAVIGKAGSVKIHGKLCMEEFQSIKWQLLQNHKGHAVAADVAWCPNLCRPYDLLCTCGTSPSLALWRFEFDGASAYAMQAAAKKGARREHFESQRSTSCMGALPINRRHMTRTPHIGGQSLSSKEFNDIPTDPPQSWGVLMLLQKWDIPAMIVWRLCWNPFGTVFAAATDFKIHFWKEDDDFVWKSVYEIDRLELLKSHWTLNTLDIPPIHTVLMKSPTDNQKN</sequence>
<dbReference type="InterPro" id="IPR036322">
    <property type="entry name" value="WD40_repeat_dom_sf"/>
</dbReference>
<evidence type="ECO:0000256" key="4">
    <source>
        <dbReference type="ARBA" id="ARBA00022574"/>
    </source>
</evidence>
<dbReference type="InterPro" id="IPR001680">
    <property type="entry name" value="WD40_rpt"/>
</dbReference>
<dbReference type="PANTHER" id="PTHR11024">
    <property type="entry name" value="NUCLEAR PORE COMPLEX PROTEIN SEC13 / SEH1 FAMILY MEMBER"/>
    <property type="match status" value="1"/>
</dbReference>
<feature type="repeat" description="WD" evidence="8">
    <location>
        <begin position="141"/>
        <end position="174"/>
    </location>
</feature>
<organism evidence="9 10">
    <name type="scientific">Cardiosporidium cionae</name>
    <dbReference type="NCBI Taxonomy" id="476202"/>
    <lineage>
        <taxon>Eukaryota</taxon>
        <taxon>Sar</taxon>
        <taxon>Alveolata</taxon>
        <taxon>Apicomplexa</taxon>
        <taxon>Aconoidasida</taxon>
        <taxon>Nephromycida</taxon>
        <taxon>Cardiosporidium</taxon>
    </lineage>
</organism>
<evidence type="ECO:0000256" key="5">
    <source>
        <dbReference type="ARBA" id="ARBA00022737"/>
    </source>
</evidence>
<dbReference type="InterPro" id="IPR037363">
    <property type="entry name" value="Sec13/Seh1_fam"/>
</dbReference>
<keyword evidence="10" id="KW-1185">Reference proteome</keyword>
<dbReference type="Proteomes" id="UP000823046">
    <property type="component" value="Unassembled WGS sequence"/>
</dbReference>
<keyword evidence="6" id="KW-0653">Protein transport</keyword>